<dbReference type="EnsemblPlants" id="AVESA.00010b.r2.4CG1260390.1">
    <property type="protein sequence ID" value="AVESA.00010b.r2.4CG1260390.1.CDS.1"/>
    <property type="gene ID" value="AVESA.00010b.r2.4CG1260390"/>
</dbReference>
<protein>
    <submittedName>
        <fullName evidence="1">Uncharacterized protein</fullName>
    </submittedName>
</protein>
<accession>A0ACD5WR23</accession>
<dbReference type="Proteomes" id="UP001732700">
    <property type="component" value="Chromosome 4C"/>
</dbReference>
<organism evidence="1 2">
    <name type="scientific">Avena sativa</name>
    <name type="common">Oat</name>
    <dbReference type="NCBI Taxonomy" id="4498"/>
    <lineage>
        <taxon>Eukaryota</taxon>
        <taxon>Viridiplantae</taxon>
        <taxon>Streptophyta</taxon>
        <taxon>Embryophyta</taxon>
        <taxon>Tracheophyta</taxon>
        <taxon>Spermatophyta</taxon>
        <taxon>Magnoliopsida</taxon>
        <taxon>Liliopsida</taxon>
        <taxon>Poales</taxon>
        <taxon>Poaceae</taxon>
        <taxon>BOP clade</taxon>
        <taxon>Pooideae</taxon>
        <taxon>Poodae</taxon>
        <taxon>Poeae</taxon>
        <taxon>Poeae Chloroplast Group 1 (Aveneae type)</taxon>
        <taxon>Aveninae</taxon>
        <taxon>Avena</taxon>
    </lineage>
</organism>
<reference evidence="1" key="2">
    <citation type="submission" date="2025-09" db="UniProtKB">
        <authorList>
            <consortium name="EnsemblPlants"/>
        </authorList>
    </citation>
    <scope>IDENTIFICATION</scope>
</reference>
<evidence type="ECO:0000313" key="2">
    <source>
        <dbReference type="Proteomes" id="UP001732700"/>
    </source>
</evidence>
<sequence length="217" mass="24475">MASPRRNRTLYLSTIQDNWRWFTAFVVVIALALVVAAVVVGEAFAVIHDVQAKVEDVRLDTFALYTTNHTAGLFAGGNISVAVAVRNPNWAMSMEYTKPLVAAFVFFQRRLHNASFVEEGRSQRRSSTRLHLLHAAWEVPSQVLDTAAMEEFEKQNATGVFDLEMRLSGEIKFLAHRKLRRMHLSCPLRLQVAPPGHEVVVFPPVECVPFTPENVYI</sequence>
<reference evidence="1" key="1">
    <citation type="submission" date="2021-05" db="EMBL/GenBank/DDBJ databases">
        <authorList>
            <person name="Scholz U."/>
            <person name="Mascher M."/>
            <person name="Fiebig A."/>
        </authorList>
    </citation>
    <scope>NUCLEOTIDE SEQUENCE [LARGE SCALE GENOMIC DNA]</scope>
</reference>
<evidence type="ECO:0000313" key="1">
    <source>
        <dbReference type="EnsemblPlants" id="AVESA.00010b.r2.4CG1260390.1.CDS.1"/>
    </source>
</evidence>
<name>A0ACD5WR23_AVESA</name>
<keyword evidence="2" id="KW-1185">Reference proteome</keyword>
<proteinExistence type="predicted"/>